<dbReference type="EMBL" id="JAIVGD010000001">
    <property type="protein sequence ID" value="KAH0781477.1"/>
    <property type="molecule type" value="Genomic_DNA"/>
</dbReference>
<evidence type="ECO:0000313" key="1">
    <source>
        <dbReference type="EMBL" id="KAH0781477.1"/>
    </source>
</evidence>
<organism evidence="1 2">
    <name type="scientific">Solanum tuberosum</name>
    <name type="common">Potato</name>
    <dbReference type="NCBI Taxonomy" id="4113"/>
    <lineage>
        <taxon>Eukaryota</taxon>
        <taxon>Viridiplantae</taxon>
        <taxon>Streptophyta</taxon>
        <taxon>Embryophyta</taxon>
        <taxon>Tracheophyta</taxon>
        <taxon>Spermatophyta</taxon>
        <taxon>Magnoliopsida</taxon>
        <taxon>eudicotyledons</taxon>
        <taxon>Gunneridae</taxon>
        <taxon>Pentapetalae</taxon>
        <taxon>asterids</taxon>
        <taxon>lamiids</taxon>
        <taxon>Solanales</taxon>
        <taxon>Solanaceae</taxon>
        <taxon>Solanoideae</taxon>
        <taxon>Solaneae</taxon>
        <taxon>Solanum</taxon>
    </lineage>
</organism>
<name>A0ABQ7WL31_SOLTU</name>
<dbReference type="PANTHER" id="PTHR33116">
    <property type="entry name" value="REVERSE TRANSCRIPTASE ZINC-BINDING DOMAIN-CONTAINING PROTEIN-RELATED-RELATED"/>
    <property type="match status" value="1"/>
</dbReference>
<protein>
    <recommendedName>
        <fullName evidence="3">RNA-directed DNA polymerase (Reverse transcriptase)</fullName>
    </recommendedName>
</protein>
<proteinExistence type="predicted"/>
<keyword evidence="2" id="KW-1185">Reference proteome</keyword>
<evidence type="ECO:0008006" key="3">
    <source>
        <dbReference type="Google" id="ProtNLM"/>
    </source>
</evidence>
<evidence type="ECO:0000313" key="2">
    <source>
        <dbReference type="Proteomes" id="UP000826656"/>
    </source>
</evidence>
<comment type="caution">
    <text evidence="1">The sequence shown here is derived from an EMBL/GenBank/DDBJ whole genome shotgun (WGS) entry which is preliminary data.</text>
</comment>
<gene>
    <name evidence="1" type="ORF">KY290_001075</name>
</gene>
<dbReference type="Proteomes" id="UP000826656">
    <property type="component" value="Unassembled WGS sequence"/>
</dbReference>
<reference evidence="1 2" key="1">
    <citation type="journal article" date="2021" name="bioRxiv">
        <title>Chromosome-scale and haplotype-resolved genome assembly of a tetraploid potato cultivar.</title>
        <authorList>
            <person name="Sun H."/>
            <person name="Jiao W.-B."/>
            <person name="Krause K."/>
            <person name="Campoy J.A."/>
            <person name="Goel M."/>
            <person name="Folz-Donahue K."/>
            <person name="Kukat C."/>
            <person name="Huettel B."/>
            <person name="Schneeberger K."/>
        </authorList>
    </citation>
    <scope>NUCLEOTIDE SEQUENCE [LARGE SCALE GENOMIC DNA]</scope>
    <source>
        <strain evidence="1">SolTubOtavaFocal</strain>
        <tissue evidence="1">Leaves</tissue>
    </source>
</reference>
<dbReference type="PANTHER" id="PTHR33116:SF84">
    <property type="entry name" value="RNA-DIRECTED DNA POLYMERASE"/>
    <property type="match status" value="1"/>
</dbReference>
<accession>A0ABQ7WL31</accession>
<sequence>MRFQKFPIRYLGCPLITGKKKLAYYSDIVNKVTSKVKGWHTKFLSTGGRATLIRHVLMAIPTHILSAINPPKGTLELILKIIARSFWSGNEAGGKHHWIAWDTLNYPYNEGGANFRKISDICRAFKSKQWWNLRTTTSLLGDYMKFKYLHTHPP</sequence>